<evidence type="ECO:0000313" key="3">
    <source>
        <dbReference type="Proteomes" id="UP001316803"/>
    </source>
</evidence>
<comment type="caution">
    <text evidence="2">The sequence shown here is derived from an EMBL/GenBank/DDBJ whole genome shotgun (WGS) entry which is preliminary data.</text>
</comment>
<organism evidence="2 3">
    <name type="scientific">Knufia fluminis</name>
    <dbReference type="NCBI Taxonomy" id="191047"/>
    <lineage>
        <taxon>Eukaryota</taxon>
        <taxon>Fungi</taxon>
        <taxon>Dikarya</taxon>
        <taxon>Ascomycota</taxon>
        <taxon>Pezizomycotina</taxon>
        <taxon>Eurotiomycetes</taxon>
        <taxon>Chaetothyriomycetidae</taxon>
        <taxon>Chaetothyriales</taxon>
        <taxon>Trichomeriaceae</taxon>
        <taxon>Knufia</taxon>
    </lineage>
</organism>
<dbReference type="EMBL" id="JAKLMC020000044">
    <property type="protein sequence ID" value="KAK5948681.1"/>
    <property type="molecule type" value="Genomic_DNA"/>
</dbReference>
<feature type="compositionally biased region" description="Polar residues" evidence="1">
    <location>
        <begin position="100"/>
        <end position="113"/>
    </location>
</feature>
<sequence>MAVNTTNRASSSAALDETLPFVYPNTYNFDLQNHPIIPIFYKMGYTMETKEYPGYGSPQSRDGDNQVQNSQTATPTDPSSQVESGPSASTATATATGASQSNYQQDRTTQPIQSPGDARGGDTQEGETTDGRGHAQNGADTHTSDGHVQNSQPSGSAHYGLNAGTDQPAESVSNTFYEVRAGYVADPPVLRSTNTPPPVQRDEKEATPEA</sequence>
<feature type="region of interest" description="Disordered" evidence="1">
    <location>
        <begin position="52"/>
        <end position="210"/>
    </location>
</feature>
<feature type="compositionally biased region" description="Low complexity" evidence="1">
    <location>
        <begin position="84"/>
        <end position="99"/>
    </location>
</feature>
<protein>
    <submittedName>
        <fullName evidence="2">Uncharacterized protein</fullName>
    </submittedName>
</protein>
<feature type="compositionally biased region" description="Polar residues" evidence="1">
    <location>
        <begin position="164"/>
        <end position="176"/>
    </location>
</feature>
<keyword evidence="3" id="KW-1185">Reference proteome</keyword>
<dbReference type="Proteomes" id="UP001316803">
    <property type="component" value="Unassembled WGS sequence"/>
</dbReference>
<name>A0AAN8I3S0_9EURO</name>
<reference evidence="2 3" key="1">
    <citation type="submission" date="2022-12" db="EMBL/GenBank/DDBJ databases">
        <title>Genomic features and morphological characterization of a novel Knufia sp. strain isolated from spacecraft assembly facility.</title>
        <authorList>
            <person name="Teixeira M."/>
            <person name="Chander A.M."/>
            <person name="Stajich J.E."/>
            <person name="Venkateswaran K."/>
        </authorList>
    </citation>
    <scope>NUCLEOTIDE SEQUENCE [LARGE SCALE GENOMIC DNA]</scope>
    <source>
        <strain evidence="2 3">FJI-L2-BK-P2</strain>
    </source>
</reference>
<evidence type="ECO:0000313" key="2">
    <source>
        <dbReference type="EMBL" id="KAK5948681.1"/>
    </source>
</evidence>
<dbReference type="AlphaFoldDB" id="A0AAN8I3S0"/>
<evidence type="ECO:0000256" key="1">
    <source>
        <dbReference type="SAM" id="MobiDB-lite"/>
    </source>
</evidence>
<accession>A0AAN8I3S0</accession>
<feature type="compositionally biased region" description="Basic and acidic residues" evidence="1">
    <location>
        <begin position="200"/>
        <end position="210"/>
    </location>
</feature>
<feature type="compositionally biased region" description="Polar residues" evidence="1">
    <location>
        <begin position="57"/>
        <end position="83"/>
    </location>
</feature>
<proteinExistence type="predicted"/>
<gene>
    <name evidence="2" type="ORF">OHC33_010284</name>
</gene>
<feature type="compositionally biased region" description="Polar residues" evidence="1">
    <location>
        <begin position="138"/>
        <end position="155"/>
    </location>
</feature>